<comment type="caution">
    <text evidence="7">The sequence shown here is derived from an EMBL/GenBank/DDBJ whole genome shotgun (WGS) entry which is preliminary data.</text>
</comment>
<dbReference type="InterPro" id="IPR051337">
    <property type="entry name" value="OPA_Antiporter"/>
</dbReference>
<name>A0A8J8TDI8_9ARCH</name>
<dbReference type="AlphaFoldDB" id="A0A8J8TDI8"/>
<dbReference type="RefSeq" id="WP_400203934.1">
    <property type="nucleotide sequence ID" value="NZ_CAYAYE010000013.1"/>
</dbReference>
<evidence type="ECO:0000259" key="6">
    <source>
        <dbReference type="PROSITE" id="PS50850"/>
    </source>
</evidence>
<dbReference type="InterPro" id="IPR000849">
    <property type="entry name" value="Sugar_P_transporter"/>
</dbReference>
<keyword evidence="3 5" id="KW-1133">Transmembrane helix</keyword>
<feature type="transmembrane region" description="Helical" evidence="5">
    <location>
        <begin position="169"/>
        <end position="187"/>
    </location>
</feature>
<dbReference type="GO" id="GO:0061513">
    <property type="term" value="F:glucose 6-phosphate:phosphate antiporter activity"/>
    <property type="evidence" value="ECO:0007669"/>
    <property type="project" value="TreeGrafter"/>
</dbReference>
<feature type="transmembrane region" description="Helical" evidence="5">
    <location>
        <begin position="74"/>
        <end position="96"/>
    </location>
</feature>
<dbReference type="PANTHER" id="PTHR43826:SF3">
    <property type="entry name" value="GLUCOSE-6-PHOSPHATE EXCHANGER SLC37A4"/>
    <property type="match status" value="1"/>
</dbReference>
<evidence type="ECO:0000256" key="5">
    <source>
        <dbReference type="SAM" id="Phobius"/>
    </source>
</evidence>
<evidence type="ECO:0000313" key="7">
    <source>
        <dbReference type="EMBL" id="TQS82861.1"/>
    </source>
</evidence>
<evidence type="ECO:0000313" key="8">
    <source>
        <dbReference type="Proteomes" id="UP000752814"/>
    </source>
</evidence>
<dbReference type="Pfam" id="PF07690">
    <property type="entry name" value="MFS_1"/>
    <property type="match status" value="2"/>
</dbReference>
<feature type="transmembrane region" description="Helical" evidence="5">
    <location>
        <begin position="235"/>
        <end position="252"/>
    </location>
</feature>
<comment type="subcellular location">
    <subcellularLocation>
        <location evidence="1">Endomembrane system</location>
        <topology evidence="1">Multi-pass membrane protein</topology>
    </subcellularLocation>
</comment>
<feature type="transmembrane region" description="Helical" evidence="5">
    <location>
        <begin position="108"/>
        <end position="128"/>
    </location>
</feature>
<feature type="transmembrane region" description="Helical" evidence="5">
    <location>
        <begin position="303"/>
        <end position="322"/>
    </location>
</feature>
<feature type="domain" description="Major facilitator superfamily (MFS) profile" evidence="6">
    <location>
        <begin position="1"/>
        <end position="422"/>
    </location>
</feature>
<dbReference type="GO" id="GO:0012505">
    <property type="term" value="C:endomembrane system"/>
    <property type="evidence" value="ECO:0007669"/>
    <property type="project" value="UniProtKB-SubCell"/>
</dbReference>
<proteinExistence type="predicted"/>
<dbReference type="EMBL" id="LVVT01000014">
    <property type="protein sequence ID" value="TQS82861.1"/>
    <property type="molecule type" value="Genomic_DNA"/>
</dbReference>
<keyword evidence="4 5" id="KW-0472">Membrane</keyword>
<evidence type="ECO:0000256" key="2">
    <source>
        <dbReference type="ARBA" id="ARBA00022692"/>
    </source>
</evidence>
<keyword evidence="2 5" id="KW-0812">Transmembrane</keyword>
<feature type="transmembrane region" description="Helical" evidence="5">
    <location>
        <begin position="140"/>
        <end position="163"/>
    </location>
</feature>
<dbReference type="PIRSF" id="PIRSF002808">
    <property type="entry name" value="Hexose_phosphate_transp"/>
    <property type="match status" value="1"/>
</dbReference>
<feature type="transmembrane region" description="Helical" evidence="5">
    <location>
        <begin position="355"/>
        <end position="378"/>
    </location>
</feature>
<dbReference type="Proteomes" id="UP000752814">
    <property type="component" value="Unassembled WGS sequence"/>
</dbReference>
<feature type="transmembrane region" description="Helical" evidence="5">
    <location>
        <begin position="12"/>
        <end position="29"/>
    </location>
</feature>
<evidence type="ECO:0000256" key="4">
    <source>
        <dbReference type="ARBA" id="ARBA00023136"/>
    </source>
</evidence>
<evidence type="ECO:0000256" key="1">
    <source>
        <dbReference type="ARBA" id="ARBA00004127"/>
    </source>
</evidence>
<dbReference type="SUPFAM" id="SSF103473">
    <property type="entry name" value="MFS general substrate transporter"/>
    <property type="match status" value="1"/>
</dbReference>
<dbReference type="PANTHER" id="PTHR43826">
    <property type="entry name" value="GLUCOSE-6-PHOSPHATE EXCHANGER SLC37A4"/>
    <property type="match status" value="1"/>
</dbReference>
<dbReference type="GO" id="GO:0035435">
    <property type="term" value="P:phosphate ion transmembrane transport"/>
    <property type="evidence" value="ECO:0007669"/>
    <property type="project" value="TreeGrafter"/>
</dbReference>
<feature type="transmembrane region" description="Helical" evidence="5">
    <location>
        <begin position="398"/>
        <end position="416"/>
    </location>
</feature>
<evidence type="ECO:0000256" key="3">
    <source>
        <dbReference type="ARBA" id="ARBA00022989"/>
    </source>
</evidence>
<feature type="transmembrane region" description="Helical" evidence="5">
    <location>
        <begin position="41"/>
        <end position="62"/>
    </location>
</feature>
<dbReference type="InterPro" id="IPR020846">
    <property type="entry name" value="MFS_dom"/>
</dbReference>
<dbReference type="GO" id="GO:0016020">
    <property type="term" value="C:membrane"/>
    <property type="evidence" value="ECO:0007669"/>
    <property type="project" value="InterPro"/>
</dbReference>
<dbReference type="PROSITE" id="PS50850">
    <property type="entry name" value="MFS"/>
    <property type="match status" value="1"/>
</dbReference>
<accession>A0A8J8TDI8</accession>
<feature type="transmembrane region" description="Helical" evidence="5">
    <location>
        <begin position="272"/>
        <end position="291"/>
    </location>
</feature>
<sequence>MNSQKANKTLSYRWIILIILLIAYFFVYFHRTSTAVVGTEIVSAVGGSVALLGSAYFYSYMLMQIPSGLMADRYGVRSLVSVFLLIAALGAFLIGLGESWNTVLIGRVLIGLGLGAIYIPMLKVLAVWFKKNEFASLNGIILAVGNAGAIASATPLAILSDAIGWQDVFIFLAITTLILAVMCYVIIRNHPSEKGYMSIEEIISNETGVSISDSTSAKVSMKSGLMTVVTSGRKFWAPAIAYFLLYGTLMTYEGLWAGTYFNNAYDFEYNSSWMITAVGIGMIIGAPLAGLMSDRVFHSRKRVSLTGNIGYAVIWLIIFTFAGMINNYTFWIAVNVAMGFTASWMIVTYAQLKDWFPIAISGTAVATMNVFLFLGAGVMQSLSHYIVNKNSSIDEFRFLWMIMFICQVLTCIFVYISPENKKGEEAVVKIREL</sequence>
<dbReference type="InterPro" id="IPR036259">
    <property type="entry name" value="MFS_trans_sf"/>
</dbReference>
<dbReference type="Gene3D" id="1.20.1250.20">
    <property type="entry name" value="MFS general substrate transporter like domains"/>
    <property type="match status" value="2"/>
</dbReference>
<dbReference type="InterPro" id="IPR011701">
    <property type="entry name" value="MFS"/>
</dbReference>
<protein>
    <recommendedName>
        <fullName evidence="6">Major facilitator superfamily (MFS) profile domain-containing protein</fullName>
    </recommendedName>
</protein>
<gene>
    <name evidence="7" type="ORF">A3207_02630</name>
</gene>
<reference evidence="7" key="1">
    <citation type="submission" date="2016-03" db="EMBL/GenBank/DDBJ databases">
        <authorList>
            <person name="Borrel G."/>
            <person name="Mccann A."/>
            <person name="O'Toole P.W."/>
        </authorList>
    </citation>
    <scope>NUCLEOTIDE SEQUENCE</scope>
    <source>
        <strain evidence="7">183</strain>
    </source>
</reference>
<organism evidence="7 8">
    <name type="scientific">Candidatus Methanomassiliicoccus intestinalis</name>
    <dbReference type="NCBI Taxonomy" id="1406512"/>
    <lineage>
        <taxon>Archaea</taxon>
        <taxon>Methanobacteriati</taxon>
        <taxon>Thermoplasmatota</taxon>
        <taxon>Thermoplasmata</taxon>
        <taxon>Methanomassiliicoccales</taxon>
        <taxon>Methanomassiliicoccaceae</taxon>
        <taxon>Methanomassiliicoccus</taxon>
    </lineage>
</organism>
<feature type="transmembrane region" description="Helical" evidence="5">
    <location>
        <begin position="328"/>
        <end position="348"/>
    </location>
</feature>